<dbReference type="Pfam" id="PF00497">
    <property type="entry name" value="SBP_bac_3"/>
    <property type="match status" value="1"/>
</dbReference>
<dbReference type="PATRIC" id="fig|224911.5.peg.7084"/>
<reference evidence="4" key="1">
    <citation type="journal article" date="2002" name="DNA Res.">
        <title>Complete genomic sequence of nitrogen-fixing symbiotic bacterium Bradyrhizobium japonicum USDA110.</title>
        <authorList>
            <person name="Kaneko T."/>
            <person name="Nakamura Y."/>
            <person name="Sato S."/>
            <person name="Minamisawa K."/>
            <person name="Uchiumi T."/>
            <person name="Sasamoto S."/>
            <person name="Watanabe A."/>
            <person name="Idesawa K."/>
            <person name="Iriguchi M."/>
            <person name="Kawashima K."/>
            <person name="Kohara M."/>
            <person name="Matsumoto M."/>
            <person name="Shimpo S."/>
            <person name="Tsuruoka H."/>
            <person name="Wada T."/>
            <person name="Yamada M."/>
            <person name="Tabata S."/>
        </authorList>
    </citation>
    <scope>NUCLEOTIDE SEQUENCE [LARGE SCALE GENOMIC DNA]</scope>
    <source>
        <strain evidence="4">JCM 10833 / BCRC 13528 / IAM 13628 / NBRC 14792 / USDA 110</strain>
    </source>
</reference>
<dbReference type="GO" id="GO:0030288">
    <property type="term" value="C:outer membrane-bounded periplasmic space"/>
    <property type="evidence" value="ECO:0000318"/>
    <property type="project" value="GO_Central"/>
</dbReference>
<name>Q89EY9_BRADU</name>
<proteinExistence type="predicted"/>
<dbReference type="GO" id="GO:0016597">
    <property type="term" value="F:amino acid binding"/>
    <property type="evidence" value="ECO:0000318"/>
    <property type="project" value="GO_Central"/>
</dbReference>
<dbReference type="PROSITE" id="PS51318">
    <property type="entry name" value="TAT"/>
    <property type="match status" value="1"/>
</dbReference>
<dbReference type="STRING" id="224911.AAV28_32140"/>
<gene>
    <name evidence="3" type="ordered locus">bll6912</name>
</gene>
<dbReference type="KEGG" id="bja:bll6912"/>
<dbReference type="AlphaFoldDB" id="Q89EY9"/>
<feature type="domain" description="Solute-binding protein family 3/N-terminal" evidence="2">
    <location>
        <begin position="61"/>
        <end position="280"/>
    </location>
</feature>
<evidence type="ECO:0000256" key="1">
    <source>
        <dbReference type="ARBA" id="ARBA00022729"/>
    </source>
</evidence>
<dbReference type="HOGENOM" id="CLU_019602_18_4_5"/>
<dbReference type="PhylomeDB" id="Q89EY9"/>
<dbReference type="EnsemblBacteria" id="BAC52177">
    <property type="protein sequence ID" value="BAC52177"/>
    <property type="gene ID" value="BAC52177"/>
</dbReference>
<dbReference type="Gene3D" id="3.40.190.10">
    <property type="entry name" value="Periplasmic binding protein-like II"/>
    <property type="match status" value="2"/>
</dbReference>
<dbReference type="eggNOG" id="COG0834">
    <property type="taxonomic scope" value="Bacteria"/>
</dbReference>
<dbReference type="SUPFAM" id="SSF53850">
    <property type="entry name" value="Periplasmic binding protein-like II"/>
    <property type="match status" value="1"/>
</dbReference>
<organism evidence="3 4">
    <name type="scientific">Bradyrhizobium diazoefficiens (strain JCM 10833 / BCRC 13528 / IAM 13628 / NBRC 14792 / USDA 110)</name>
    <dbReference type="NCBI Taxonomy" id="224911"/>
    <lineage>
        <taxon>Bacteria</taxon>
        <taxon>Pseudomonadati</taxon>
        <taxon>Pseudomonadota</taxon>
        <taxon>Alphaproteobacteria</taxon>
        <taxon>Hyphomicrobiales</taxon>
        <taxon>Nitrobacteraceae</taxon>
        <taxon>Bradyrhizobium</taxon>
    </lineage>
</organism>
<dbReference type="PANTHER" id="PTHR35936">
    <property type="entry name" value="MEMBRANE-BOUND LYTIC MUREIN TRANSGLYCOSYLASE F"/>
    <property type="match status" value="1"/>
</dbReference>
<dbReference type="PANTHER" id="PTHR35936:SF17">
    <property type="entry name" value="ARGININE-BINDING EXTRACELLULAR PROTEIN ARTP"/>
    <property type="match status" value="1"/>
</dbReference>
<dbReference type="OrthoDB" id="6192933at2"/>
<accession>Q89EY9</accession>
<dbReference type="EMBL" id="BA000040">
    <property type="protein sequence ID" value="BAC52177.1"/>
    <property type="molecule type" value="Genomic_DNA"/>
</dbReference>
<evidence type="ECO:0000313" key="3">
    <source>
        <dbReference type="EMBL" id="BAC52177.1"/>
    </source>
</evidence>
<protein>
    <submittedName>
        <fullName evidence="3">ABC transporter substrate-binding protein</fullName>
    </submittedName>
</protein>
<sequence length="296" mass="32148">MTRATTDNRTRTEEGMMTNARTTGLNRRRLLALGAATIAAPFVLTRAAYAVTPSEIKARGKVLIGIQGDNPPWGFVDATGKQDGYDAEISALFARELGVPAEFTQLAVANRIPALTSGRVDILFATMAMLPERAKAVQFSKPYGANIITFIAPKEFEIKSPADMGKYVIGVARGSVQDSDVTKAAPSGTTIRRFDGDAPTMQALLSGQVQAVGGNIFYVPRLDESKPGYYENKLEFTKLYNGACTRLGEKEINAFANDFIEKIRANGELAKIYQKWMNNPLPAFPDTIPGIPFNVS</sequence>
<dbReference type="SMART" id="SM00062">
    <property type="entry name" value="PBPb"/>
    <property type="match status" value="1"/>
</dbReference>
<keyword evidence="1" id="KW-0732">Signal</keyword>
<dbReference type="Proteomes" id="UP000002526">
    <property type="component" value="Chromosome"/>
</dbReference>
<dbReference type="InterPro" id="IPR006311">
    <property type="entry name" value="TAT_signal"/>
</dbReference>
<evidence type="ECO:0000259" key="2">
    <source>
        <dbReference type="SMART" id="SM00062"/>
    </source>
</evidence>
<dbReference type="InterPro" id="IPR001638">
    <property type="entry name" value="Solute-binding_3/MltF_N"/>
</dbReference>
<evidence type="ECO:0000313" key="4">
    <source>
        <dbReference type="Proteomes" id="UP000002526"/>
    </source>
</evidence>
<dbReference type="InParanoid" id="Q89EY9"/>
<keyword evidence="4" id="KW-1185">Reference proteome</keyword>